<dbReference type="EMBL" id="GGEC01090710">
    <property type="protein sequence ID" value="MBX71194.1"/>
    <property type="molecule type" value="Transcribed_RNA"/>
</dbReference>
<proteinExistence type="predicted"/>
<evidence type="ECO:0000256" key="1">
    <source>
        <dbReference type="SAM" id="Phobius"/>
    </source>
</evidence>
<keyword evidence="1" id="KW-0472">Membrane</keyword>
<feature type="transmembrane region" description="Helical" evidence="1">
    <location>
        <begin position="17"/>
        <end position="34"/>
    </location>
</feature>
<dbReference type="AlphaFoldDB" id="A0A2P2QWC9"/>
<reference evidence="2" key="1">
    <citation type="submission" date="2018-02" db="EMBL/GenBank/DDBJ databases">
        <title>Rhizophora mucronata_Transcriptome.</title>
        <authorList>
            <person name="Meera S.P."/>
            <person name="Sreeshan A."/>
            <person name="Augustine A."/>
        </authorList>
    </citation>
    <scope>NUCLEOTIDE SEQUENCE</scope>
    <source>
        <tissue evidence="2">Leaf</tissue>
    </source>
</reference>
<accession>A0A2P2QWC9</accession>
<keyword evidence="1" id="KW-1133">Transmembrane helix</keyword>
<name>A0A2P2QWC9_RHIMU</name>
<evidence type="ECO:0000313" key="2">
    <source>
        <dbReference type="EMBL" id="MBX71194.1"/>
    </source>
</evidence>
<organism evidence="2">
    <name type="scientific">Rhizophora mucronata</name>
    <name type="common">Asiatic mangrove</name>
    <dbReference type="NCBI Taxonomy" id="61149"/>
    <lineage>
        <taxon>Eukaryota</taxon>
        <taxon>Viridiplantae</taxon>
        <taxon>Streptophyta</taxon>
        <taxon>Embryophyta</taxon>
        <taxon>Tracheophyta</taxon>
        <taxon>Spermatophyta</taxon>
        <taxon>Magnoliopsida</taxon>
        <taxon>eudicotyledons</taxon>
        <taxon>Gunneridae</taxon>
        <taxon>Pentapetalae</taxon>
        <taxon>rosids</taxon>
        <taxon>fabids</taxon>
        <taxon>Malpighiales</taxon>
        <taxon>Rhizophoraceae</taxon>
        <taxon>Rhizophora</taxon>
    </lineage>
</organism>
<protein>
    <submittedName>
        <fullName evidence="2">Uncharacterized protein</fullName>
    </submittedName>
</protein>
<sequence length="38" mass="4420">MVISFSPLMQNIKNARLIWLYVVAIVKTMSAFPCKRIH</sequence>
<keyword evidence="1" id="KW-0812">Transmembrane</keyword>